<evidence type="ECO:0000256" key="6">
    <source>
        <dbReference type="ARBA" id="ARBA00023136"/>
    </source>
</evidence>
<dbReference type="CDD" id="cd13134">
    <property type="entry name" value="MATE_like_8"/>
    <property type="match status" value="1"/>
</dbReference>
<feature type="transmembrane region" description="Helical" evidence="7">
    <location>
        <begin position="394"/>
        <end position="422"/>
    </location>
</feature>
<keyword evidence="4 7" id="KW-0812">Transmembrane</keyword>
<dbReference type="PANTHER" id="PTHR42925">
    <property type="entry name" value="MULTIDRUG AND TOXIN EFFLUX PROTEIN MATE FAMILY"/>
    <property type="match status" value="1"/>
</dbReference>
<evidence type="ECO:0000256" key="4">
    <source>
        <dbReference type="ARBA" id="ARBA00022692"/>
    </source>
</evidence>
<feature type="transmembrane region" description="Helical" evidence="7">
    <location>
        <begin position="278"/>
        <end position="299"/>
    </location>
</feature>
<keyword evidence="3" id="KW-1003">Cell membrane</keyword>
<evidence type="ECO:0000256" key="1">
    <source>
        <dbReference type="ARBA" id="ARBA00004651"/>
    </source>
</evidence>
<dbReference type="GO" id="GO:0005886">
    <property type="term" value="C:plasma membrane"/>
    <property type="evidence" value="ECO:0007669"/>
    <property type="project" value="UniProtKB-SubCell"/>
</dbReference>
<dbReference type="PANTHER" id="PTHR42925:SF2">
    <property type="entry name" value="NA+ DRIVEN MULTIDRUG EFFLUX PUMP"/>
    <property type="match status" value="1"/>
</dbReference>
<sequence length="465" mass="51066">MRENDKHFYKNLFVLVLPIAFQNLMSALVSASDAMMLGMVNQDSLSAVSLAAQVQFVLSLFWAALTIGTTILAAQYWGKNDRLSVEKILAIVLKYSFVISFLFFAAAALCPRVLMHIFTNDETLITLGAEYLRIVSWSYLLAGISQIYLCIMRNSGRTLKSTVFGSVSMVLNIFLNGILIFGLLGFPKLGISGAAVATVTARAAELILAMWENRRDGVVRIRWSLLKKSHAVLRKDFVKYTTPVMANELVWGCGFTMFTVIMGHLGSDAVAANSIAGIVKNLISCLCIGIGSGSGIIVGNELGSGNLVRAREYGGRLCRLSLVMGAVSGVILLAFSPWIMRYAANLSPQAQAYLQGMLFMCAYYLIAKSANMTVVAGIFCAGGDTKFGFLCDTVTMWIIIVPVGLLAAFVFKLPVLAVYFLLNLDEFVKLPAVYRHYKKYQWVRNLTREETVLSGYAETEIPLQK</sequence>
<keyword evidence="5 7" id="KW-1133">Transmembrane helix</keyword>
<dbReference type="Pfam" id="PF01554">
    <property type="entry name" value="MatE"/>
    <property type="match status" value="2"/>
</dbReference>
<evidence type="ECO:0000256" key="3">
    <source>
        <dbReference type="ARBA" id="ARBA00022475"/>
    </source>
</evidence>
<dbReference type="InterPro" id="IPR048279">
    <property type="entry name" value="MdtK-like"/>
</dbReference>
<comment type="caution">
    <text evidence="8">The sequence shown here is derived from an EMBL/GenBank/DDBJ whole genome shotgun (WGS) entry which is preliminary data.</text>
</comment>
<feature type="transmembrane region" description="Helical" evidence="7">
    <location>
        <begin position="190"/>
        <end position="211"/>
    </location>
</feature>
<feature type="transmembrane region" description="Helical" evidence="7">
    <location>
        <begin position="352"/>
        <end position="382"/>
    </location>
</feature>
<keyword evidence="2" id="KW-0813">Transport</keyword>
<reference evidence="8" key="1">
    <citation type="submission" date="2022-01" db="EMBL/GenBank/DDBJ databases">
        <title>Novel bile acid biosynthetic pathways are enriched in the microbiome of centenarians.</title>
        <authorList>
            <person name="Sato Y."/>
            <person name="Atarashi K."/>
            <person name="Plichta R.D."/>
            <person name="Arai Y."/>
            <person name="Sasajima S."/>
            <person name="Kearney M.S."/>
            <person name="Suda W."/>
            <person name="Takeshita K."/>
            <person name="Sasaki T."/>
            <person name="Okamoto S."/>
            <person name="Skelly N.A."/>
            <person name="Okamura Y."/>
            <person name="Vlamakis H."/>
            <person name="Li Y."/>
            <person name="Tanoue T."/>
            <person name="Takei H."/>
            <person name="Nittono H."/>
            <person name="Narushima S."/>
            <person name="Irie J."/>
            <person name="Itoh H."/>
            <person name="Moriya K."/>
            <person name="Sugiura Y."/>
            <person name="Suematsu M."/>
            <person name="Moritoki N."/>
            <person name="Shibata S."/>
            <person name="Littman R.D."/>
            <person name="Fischbach A.M."/>
            <person name="Uwamino Y."/>
            <person name="Inoue T."/>
            <person name="Honda A."/>
            <person name="Hattori M."/>
            <person name="Murai T."/>
            <person name="Xavier J.R."/>
            <person name="Hirose N."/>
            <person name="Honda K."/>
        </authorList>
    </citation>
    <scope>NUCLEOTIDE SEQUENCE</scope>
    <source>
        <strain evidence="8">CE91-St55</strain>
    </source>
</reference>
<dbReference type="InterPro" id="IPR002528">
    <property type="entry name" value="MATE_fam"/>
</dbReference>
<evidence type="ECO:0000256" key="2">
    <source>
        <dbReference type="ARBA" id="ARBA00022448"/>
    </source>
</evidence>
<dbReference type="Proteomes" id="UP001055091">
    <property type="component" value="Unassembled WGS sequence"/>
</dbReference>
<feature type="transmembrane region" description="Helical" evidence="7">
    <location>
        <begin position="163"/>
        <end position="184"/>
    </location>
</feature>
<comment type="subcellular location">
    <subcellularLocation>
        <location evidence="1">Cell membrane</location>
        <topology evidence="1">Multi-pass membrane protein</topology>
    </subcellularLocation>
</comment>
<evidence type="ECO:0000256" key="5">
    <source>
        <dbReference type="ARBA" id="ARBA00022989"/>
    </source>
</evidence>
<dbReference type="RefSeq" id="WP_118041805.1">
    <property type="nucleotide sequence ID" value="NZ_BQNJ01000001.1"/>
</dbReference>
<feature type="transmembrane region" description="Helical" evidence="7">
    <location>
        <begin position="249"/>
        <end position="266"/>
    </location>
</feature>
<dbReference type="EMBL" id="BQNJ01000001">
    <property type="protein sequence ID" value="GKG98110.1"/>
    <property type="molecule type" value="Genomic_DNA"/>
</dbReference>
<feature type="transmembrane region" description="Helical" evidence="7">
    <location>
        <begin position="89"/>
        <end position="114"/>
    </location>
</feature>
<protein>
    <submittedName>
        <fullName evidence="8">MATE family efflux transporter</fullName>
    </submittedName>
</protein>
<feature type="transmembrane region" description="Helical" evidence="7">
    <location>
        <begin position="134"/>
        <end position="151"/>
    </location>
</feature>
<keyword evidence="6 7" id="KW-0472">Membrane</keyword>
<proteinExistence type="predicted"/>
<dbReference type="InterPro" id="IPR047135">
    <property type="entry name" value="YsiQ"/>
</dbReference>
<dbReference type="PIRSF" id="PIRSF006603">
    <property type="entry name" value="DinF"/>
    <property type="match status" value="1"/>
</dbReference>
<name>A0AA37JAQ6_9FIRM</name>
<organism evidence="8 9">
    <name type="scientific">Hungatella hathewayi</name>
    <dbReference type="NCBI Taxonomy" id="154046"/>
    <lineage>
        <taxon>Bacteria</taxon>
        <taxon>Bacillati</taxon>
        <taxon>Bacillota</taxon>
        <taxon>Clostridia</taxon>
        <taxon>Lachnospirales</taxon>
        <taxon>Lachnospiraceae</taxon>
        <taxon>Hungatella</taxon>
    </lineage>
</organism>
<feature type="transmembrane region" description="Helical" evidence="7">
    <location>
        <begin position="320"/>
        <end position="340"/>
    </location>
</feature>
<evidence type="ECO:0000313" key="8">
    <source>
        <dbReference type="EMBL" id="GKG98110.1"/>
    </source>
</evidence>
<evidence type="ECO:0000313" key="9">
    <source>
        <dbReference type="Proteomes" id="UP001055091"/>
    </source>
</evidence>
<feature type="transmembrane region" description="Helical" evidence="7">
    <location>
        <begin position="55"/>
        <end position="77"/>
    </location>
</feature>
<gene>
    <name evidence="8" type="ORF">CE91St55_00920</name>
</gene>
<accession>A0AA37JAQ6</accession>
<evidence type="ECO:0000256" key="7">
    <source>
        <dbReference type="SAM" id="Phobius"/>
    </source>
</evidence>
<dbReference type="GO" id="GO:0042910">
    <property type="term" value="F:xenobiotic transmembrane transporter activity"/>
    <property type="evidence" value="ECO:0007669"/>
    <property type="project" value="InterPro"/>
</dbReference>
<dbReference type="NCBIfam" id="TIGR00797">
    <property type="entry name" value="matE"/>
    <property type="match status" value="1"/>
</dbReference>
<dbReference type="AlphaFoldDB" id="A0AA37JAQ6"/>
<dbReference type="GO" id="GO:0015297">
    <property type="term" value="F:antiporter activity"/>
    <property type="evidence" value="ECO:0007669"/>
    <property type="project" value="InterPro"/>
</dbReference>